<dbReference type="Gramene" id="ONIVA04G07490.1">
    <property type="protein sequence ID" value="ONIVA04G07490.1"/>
    <property type="gene ID" value="ONIVA04G07490"/>
</dbReference>
<organism evidence="2">
    <name type="scientific">Oryza nivara</name>
    <name type="common">Indian wild rice</name>
    <name type="synonym">Oryza sativa f. spontanea</name>
    <dbReference type="NCBI Taxonomy" id="4536"/>
    <lineage>
        <taxon>Eukaryota</taxon>
        <taxon>Viridiplantae</taxon>
        <taxon>Streptophyta</taxon>
        <taxon>Embryophyta</taxon>
        <taxon>Tracheophyta</taxon>
        <taxon>Spermatophyta</taxon>
        <taxon>Magnoliopsida</taxon>
        <taxon>Liliopsida</taxon>
        <taxon>Poales</taxon>
        <taxon>Poaceae</taxon>
        <taxon>BOP clade</taxon>
        <taxon>Oryzoideae</taxon>
        <taxon>Oryzeae</taxon>
        <taxon>Oryzinae</taxon>
        <taxon>Oryza</taxon>
    </lineage>
</organism>
<dbReference type="Proteomes" id="UP000006591">
    <property type="component" value="Chromosome 4"/>
</dbReference>
<dbReference type="HOGENOM" id="CLU_2337206_0_0_1"/>
<dbReference type="AlphaFoldDB" id="A0A0E0GZL9"/>
<feature type="compositionally biased region" description="Basic residues" evidence="1">
    <location>
        <begin position="86"/>
        <end position="98"/>
    </location>
</feature>
<evidence type="ECO:0000256" key="1">
    <source>
        <dbReference type="SAM" id="MobiDB-lite"/>
    </source>
</evidence>
<name>A0A0E0GZL9_ORYNI</name>
<sequence length="98" mass="10802">MHAHGIDHVQERHETSAAAQGRTCASAAASAREVRPEQATEHNLAATGAPAVTTDRLGVKPRLRTGSASRRRRHHTPRPLKATLAARRRRLRLHRKKG</sequence>
<evidence type="ECO:0000313" key="2">
    <source>
        <dbReference type="EnsemblPlants" id="ONIVA04G07490.1"/>
    </source>
</evidence>
<feature type="compositionally biased region" description="Basic residues" evidence="1">
    <location>
        <begin position="59"/>
        <end position="78"/>
    </location>
</feature>
<reference evidence="2" key="1">
    <citation type="submission" date="2015-04" db="UniProtKB">
        <authorList>
            <consortium name="EnsemblPlants"/>
        </authorList>
    </citation>
    <scope>IDENTIFICATION</scope>
    <source>
        <strain evidence="2">SL10</strain>
    </source>
</reference>
<dbReference type="EnsemblPlants" id="ONIVA04G07490.1">
    <property type="protein sequence ID" value="ONIVA04G07490.1"/>
    <property type="gene ID" value="ONIVA04G07490"/>
</dbReference>
<protein>
    <submittedName>
        <fullName evidence="2">Uncharacterized protein</fullName>
    </submittedName>
</protein>
<reference evidence="2" key="2">
    <citation type="submission" date="2018-04" db="EMBL/GenBank/DDBJ databases">
        <title>OnivRS2 (Oryza nivara Reference Sequence Version 2).</title>
        <authorList>
            <person name="Zhang J."/>
            <person name="Kudrna D."/>
            <person name="Lee S."/>
            <person name="Talag J."/>
            <person name="Rajasekar S."/>
            <person name="Welchert J."/>
            <person name="Hsing Y.-I."/>
            <person name="Wing R.A."/>
        </authorList>
    </citation>
    <scope>NUCLEOTIDE SEQUENCE [LARGE SCALE GENOMIC DNA]</scope>
    <source>
        <strain evidence="2">SL10</strain>
    </source>
</reference>
<feature type="region of interest" description="Disordered" evidence="1">
    <location>
        <begin position="1"/>
        <end position="98"/>
    </location>
</feature>
<accession>A0A0E0GZL9</accession>
<evidence type="ECO:0000313" key="3">
    <source>
        <dbReference type="Proteomes" id="UP000006591"/>
    </source>
</evidence>
<proteinExistence type="predicted"/>
<keyword evidence="3" id="KW-1185">Reference proteome</keyword>
<feature type="compositionally biased region" description="Basic and acidic residues" evidence="1">
    <location>
        <begin position="1"/>
        <end position="15"/>
    </location>
</feature>